<gene>
    <name evidence="2" type="ORF">CFK40_10145</name>
</gene>
<name>A0A221MCE7_9BACI</name>
<feature type="transmembrane region" description="Helical" evidence="1">
    <location>
        <begin position="12"/>
        <end position="32"/>
    </location>
</feature>
<dbReference type="KEGG" id="vne:CFK40_10145"/>
<keyword evidence="1" id="KW-1133">Transmembrane helix</keyword>
<accession>A0A221MCE7</accession>
<proteinExistence type="predicted"/>
<sequence length="81" mass="9181">MSFKAKRDTSFTTIIIVAVLIVMAAISIPVIVSYDSLSFYNVILLFLILLISVGIIVWTSFCIKYEFRNDYLYISGGVFRS</sequence>
<keyword evidence="1" id="KW-0812">Transmembrane</keyword>
<evidence type="ECO:0000256" key="1">
    <source>
        <dbReference type="SAM" id="Phobius"/>
    </source>
</evidence>
<dbReference type="EMBL" id="CP022437">
    <property type="protein sequence ID" value="ASN05346.1"/>
    <property type="molecule type" value="Genomic_DNA"/>
</dbReference>
<evidence type="ECO:0000313" key="2">
    <source>
        <dbReference type="EMBL" id="ASN05346.1"/>
    </source>
</evidence>
<organism evidence="2 3">
    <name type="scientific">Virgibacillus necropolis</name>
    <dbReference type="NCBI Taxonomy" id="163877"/>
    <lineage>
        <taxon>Bacteria</taxon>
        <taxon>Bacillati</taxon>
        <taxon>Bacillota</taxon>
        <taxon>Bacilli</taxon>
        <taxon>Bacillales</taxon>
        <taxon>Bacillaceae</taxon>
        <taxon>Virgibacillus</taxon>
    </lineage>
</organism>
<dbReference type="AlphaFoldDB" id="A0A221MCE7"/>
<reference evidence="2 3" key="1">
    <citation type="journal article" date="2003" name="Int. J. Syst. Evol. Microbiol.">
        <title>Virgibacillus carmonensis sp. nov., Virgibacillus necropolis sp. nov. and Virgibacillus picturae sp. nov., three novel species isolated from deteriorated mural paintings, transfer of the species of the genus salibacillus to Virgibacillus, as Virgibacillus marismortui comb. nov. and Virgibacillus salexigens comb. nov., and emended description of the genus Virgibacillus.</title>
        <authorList>
            <person name="Heyrman J."/>
            <person name="Logan N.A."/>
            <person name="Busse H.J."/>
            <person name="Balcaen A."/>
            <person name="Lebbe L."/>
            <person name="Rodriguez-Diaz M."/>
            <person name="Swings J."/>
            <person name="De Vos P."/>
        </authorList>
    </citation>
    <scope>NUCLEOTIDE SEQUENCE [LARGE SCALE GENOMIC DNA]</scope>
    <source>
        <strain evidence="2 3">LMG 19488</strain>
    </source>
</reference>
<feature type="transmembrane region" description="Helical" evidence="1">
    <location>
        <begin position="38"/>
        <end position="63"/>
    </location>
</feature>
<keyword evidence="1" id="KW-0472">Membrane</keyword>
<keyword evidence="3" id="KW-1185">Reference proteome</keyword>
<dbReference type="Proteomes" id="UP000204391">
    <property type="component" value="Chromosome"/>
</dbReference>
<protein>
    <submittedName>
        <fullName evidence="2">Uncharacterized protein</fullName>
    </submittedName>
</protein>
<evidence type="ECO:0000313" key="3">
    <source>
        <dbReference type="Proteomes" id="UP000204391"/>
    </source>
</evidence>